<evidence type="ECO:0000313" key="3">
    <source>
        <dbReference type="Proteomes" id="UP000290759"/>
    </source>
</evidence>
<accession>A0A4Q2TZB0</accession>
<dbReference type="AlphaFoldDB" id="A0A4Q2TZB0"/>
<keyword evidence="3" id="KW-1185">Reference proteome</keyword>
<dbReference type="EMBL" id="QYBB01000071">
    <property type="protein sequence ID" value="RYC29090.1"/>
    <property type="molecule type" value="Genomic_DNA"/>
</dbReference>
<protein>
    <submittedName>
        <fullName evidence="2">Uncharacterized protein</fullName>
    </submittedName>
</protein>
<evidence type="ECO:0000313" key="2">
    <source>
        <dbReference type="EMBL" id="RYC29090.1"/>
    </source>
</evidence>
<gene>
    <name evidence="2" type="ORF">D3273_25785</name>
</gene>
<sequence length="97" mass="9989">MGEHKRLTPEGRAARAAATHADAVEASRDHMRKAVDGLTHAVRWRMRDLTPDEMAVALGTTVGVFAASAGGQSGAGAIAGRVDEVARAVIEQAGEAA</sequence>
<organism evidence="2 3">
    <name type="scientific">Lichenibacterium minor</name>
    <dbReference type="NCBI Taxonomy" id="2316528"/>
    <lineage>
        <taxon>Bacteria</taxon>
        <taxon>Pseudomonadati</taxon>
        <taxon>Pseudomonadota</taxon>
        <taxon>Alphaproteobacteria</taxon>
        <taxon>Hyphomicrobiales</taxon>
        <taxon>Lichenihabitantaceae</taxon>
        <taxon>Lichenibacterium</taxon>
    </lineage>
</organism>
<proteinExistence type="predicted"/>
<reference evidence="2 3" key="1">
    <citation type="submission" date="2018-12" db="EMBL/GenBank/DDBJ databases">
        <authorList>
            <person name="Grouzdev D.S."/>
            <person name="Krutkina M.S."/>
        </authorList>
    </citation>
    <scope>NUCLEOTIDE SEQUENCE [LARGE SCALE GENOMIC DNA]</scope>
    <source>
        <strain evidence="2 3">RmlP026</strain>
    </source>
</reference>
<reference evidence="2 3" key="2">
    <citation type="submission" date="2019-02" db="EMBL/GenBank/DDBJ databases">
        <title>'Lichenibacterium ramalinii' gen. nov. sp. nov., 'Lichenibacterium minor' gen. nov. sp. nov.</title>
        <authorList>
            <person name="Pankratov T."/>
        </authorList>
    </citation>
    <scope>NUCLEOTIDE SEQUENCE [LARGE SCALE GENOMIC DNA]</scope>
    <source>
        <strain evidence="2 3">RmlP026</strain>
    </source>
</reference>
<comment type="caution">
    <text evidence="2">The sequence shown here is derived from an EMBL/GenBank/DDBJ whole genome shotgun (WGS) entry which is preliminary data.</text>
</comment>
<name>A0A4Q2TZB0_9HYPH</name>
<feature type="compositionally biased region" description="Basic and acidic residues" evidence="1">
    <location>
        <begin position="1"/>
        <end position="13"/>
    </location>
</feature>
<evidence type="ECO:0000256" key="1">
    <source>
        <dbReference type="SAM" id="MobiDB-lite"/>
    </source>
</evidence>
<dbReference type="Proteomes" id="UP000290759">
    <property type="component" value="Unassembled WGS sequence"/>
</dbReference>
<feature type="region of interest" description="Disordered" evidence="1">
    <location>
        <begin position="1"/>
        <end position="28"/>
    </location>
</feature>
<dbReference type="RefSeq" id="WP_129229827.1">
    <property type="nucleotide sequence ID" value="NZ_QYBB01000071.1"/>
</dbReference>